<reference evidence="2 3" key="1">
    <citation type="submission" date="2018-02" db="EMBL/GenBank/DDBJ databases">
        <title>The genomes of Aspergillus section Nigri reveals drivers in fungal speciation.</title>
        <authorList>
            <consortium name="DOE Joint Genome Institute"/>
            <person name="Vesth T.C."/>
            <person name="Nybo J."/>
            <person name="Theobald S."/>
            <person name="Brandl J."/>
            <person name="Frisvad J.C."/>
            <person name="Nielsen K.F."/>
            <person name="Lyhne E.K."/>
            <person name="Kogle M.E."/>
            <person name="Kuo A."/>
            <person name="Riley R."/>
            <person name="Clum A."/>
            <person name="Nolan M."/>
            <person name="Lipzen A."/>
            <person name="Salamov A."/>
            <person name="Henrissat B."/>
            <person name="Wiebenga A."/>
            <person name="De vries R.P."/>
            <person name="Grigoriev I.V."/>
            <person name="Mortensen U.H."/>
            <person name="Andersen M.R."/>
            <person name="Baker S.E."/>
        </authorList>
    </citation>
    <scope>NUCLEOTIDE SEQUENCE [LARGE SCALE GENOMIC DNA]</scope>
    <source>
        <strain evidence="2 3">CBS 101889</strain>
    </source>
</reference>
<accession>A0A395I9F8</accession>
<evidence type="ECO:0000313" key="2">
    <source>
        <dbReference type="EMBL" id="RAL16595.1"/>
    </source>
</evidence>
<dbReference type="GeneID" id="37194376"/>
<gene>
    <name evidence="2" type="ORF">BO97DRAFT_139285</name>
</gene>
<feature type="compositionally biased region" description="Pro residues" evidence="1">
    <location>
        <begin position="37"/>
        <end position="46"/>
    </location>
</feature>
<evidence type="ECO:0000313" key="3">
    <source>
        <dbReference type="Proteomes" id="UP000248961"/>
    </source>
</evidence>
<dbReference type="RefSeq" id="XP_025555749.1">
    <property type="nucleotide sequence ID" value="XM_025690087.1"/>
</dbReference>
<evidence type="ECO:0000256" key="1">
    <source>
        <dbReference type="SAM" id="MobiDB-lite"/>
    </source>
</evidence>
<dbReference type="EMBL" id="KZ824269">
    <property type="protein sequence ID" value="RAL16595.1"/>
    <property type="molecule type" value="Genomic_DNA"/>
</dbReference>
<protein>
    <submittedName>
        <fullName evidence="2">Uncharacterized protein</fullName>
    </submittedName>
</protein>
<sequence>MDSPPRKAQKQISARKILQRLPSLLVSIPARGTSPRIPKPTVPPSTQPLARTSGTADAMLLPLSNDGKEC</sequence>
<feature type="region of interest" description="Disordered" evidence="1">
    <location>
        <begin position="29"/>
        <end position="70"/>
    </location>
</feature>
<keyword evidence="3" id="KW-1185">Reference proteome</keyword>
<dbReference type="VEuPathDB" id="FungiDB:BO97DRAFT_139285"/>
<dbReference type="Proteomes" id="UP000248961">
    <property type="component" value="Unassembled WGS sequence"/>
</dbReference>
<proteinExistence type="predicted"/>
<dbReference type="AlphaFoldDB" id="A0A395I9F8"/>
<organism evidence="2 3">
    <name type="scientific">Aspergillus homomorphus (strain CBS 101889)</name>
    <dbReference type="NCBI Taxonomy" id="1450537"/>
    <lineage>
        <taxon>Eukaryota</taxon>
        <taxon>Fungi</taxon>
        <taxon>Dikarya</taxon>
        <taxon>Ascomycota</taxon>
        <taxon>Pezizomycotina</taxon>
        <taxon>Eurotiomycetes</taxon>
        <taxon>Eurotiomycetidae</taxon>
        <taxon>Eurotiales</taxon>
        <taxon>Aspergillaceae</taxon>
        <taxon>Aspergillus</taxon>
        <taxon>Aspergillus subgen. Circumdati</taxon>
    </lineage>
</organism>
<name>A0A395I9F8_ASPHC</name>